<reference evidence="9 10" key="1">
    <citation type="submission" date="2018-06" db="EMBL/GenBank/DDBJ databases">
        <title>Genomic Encyclopedia of Type Strains, Phase I: the one thousand microbial genomes (KMG-I) project.</title>
        <authorList>
            <person name="Kyrpides N."/>
        </authorList>
    </citation>
    <scope>NUCLEOTIDE SEQUENCE [LARGE SCALE GENOMIC DNA]</scope>
    <source>
        <strain evidence="9 10">DSM 19573</strain>
    </source>
</reference>
<dbReference type="Gene3D" id="3.40.50.300">
    <property type="entry name" value="P-loop containing nucleotide triphosphate hydrolases"/>
    <property type="match status" value="2"/>
</dbReference>
<evidence type="ECO:0000259" key="6">
    <source>
        <dbReference type="Pfam" id="PF10881"/>
    </source>
</evidence>
<organism evidence="9 10">
    <name type="scientific">Ruminiclostridium sufflavum DSM 19573</name>
    <dbReference type="NCBI Taxonomy" id="1121337"/>
    <lineage>
        <taxon>Bacteria</taxon>
        <taxon>Bacillati</taxon>
        <taxon>Bacillota</taxon>
        <taxon>Clostridia</taxon>
        <taxon>Eubacteriales</taxon>
        <taxon>Oscillospiraceae</taxon>
        <taxon>Ruminiclostridium</taxon>
    </lineage>
</organism>
<dbReference type="SUPFAM" id="SSF52540">
    <property type="entry name" value="P-loop containing nucleoside triphosphate hydrolases"/>
    <property type="match status" value="1"/>
</dbReference>
<feature type="domain" description="DUF2726" evidence="6">
    <location>
        <begin position="539"/>
        <end position="625"/>
    </location>
</feature>
<evidence type="ECO:0000256" key="5">
    <source>
        <dbReference type="ARBA" id="ARBA00022840"/>
    </source>
</evidence>
<dbReference type="InterPro" id="IPR041677">
    <property type="entry name" value="DNA2/NAM7_AAA_11"/>
</dbReference>
<dbReference type="Pfam" id="PF13086">
    <property type="entry name" value="AAA_11"/>
    <property type="match status" value="1"/>
</dbReference>
<keyword evidence="2" id="KW-0547">Nucleotide-binding</keyword>
<dbReference type="Gene3D" id="3.40.960.10">
    <property type="entry name" value="VSR Endonuclease"/>
    <property type="match status" value="1"/>
</dbReference>
<dbReference type="GO" id="GO:0016787">
    <property type="term" value="F:hydrolase activity"/>
    <property type="evidence" value="ECO:0007669"/>
    <property type="project" value="UniProtKB-KW"/>
</dbReference>
<evidence type="ECO:0000256" key="4">
    <source>
        <dbReference type="ARBA" id="ARBA00022806"/>
    </source>
</evidence>
<evidence type="ECO:0000256" key="2">
    <source>
        <dbReference type="ARBA" id="ARBA00022741"/>
    </source>
</evidence>
<dbReference type="GO" id="GO:0005524">
    <property type="term" value="F:ATP binding"/>
    <property type="evidence" value="ECO:0007669"/>
    <property type="project" value="UniProtKB-KW"/>
</dbReference>
<keyword evidence="10" id="KW-1185">Reference proteome</keyword>
<accession>A0A318Y0T3</accession>
<sequence>MDTNKQFELQEKIQSHVKELTDSFNKQERLAQARLELDSLLLEIKYFQQYCSETSFAYSDIWPRRHLKSKRLMQLWQECYEFSEKERAISFWFKIKSTFVYGISDWNFYKSGMPTIITLLQNLFYQARKSELSNEIVTLEEHLKAIDANRKMNELTDWSMDYLRAKLFKQFENKPERETFSEEDLWKNSSKIVKEYPIVLSTTFSSRSSLKGVIYDYLIMDEASQVDVATGALALSCAINAVIVGDLKQLPNVVKDDMKKRSDAIFNSYKLPQGYSYSENSFLKSICSILSNAPQTLLREHYRCHPKIIGFCNQKFYNNELVVMTEDHSEPDTLAVFKTMIGNHRRDHINQRQVDVTIQEILPMLKNVNAEDIGIVAPYKDHVADIVHYLDTDKIEVHTVHKFQGREKDTIVLNTVDDVVTDFSDDPCLLNVAVSRAKKRLFLVVSGNVQPNDSNIGDLIDYIEYNNFQVVQSEIYSVFDLLYREYTDARITFLKKHPHISEYDSENIMYGEIIDMLYSRPQLSLGVICHQPLNMLIRDPKRLNDEECRFAMNKATHIDFLIYNRISKKPVLAIEVDGFHYHKPGNLQYEHDRMKDHILELYGIPLLRFATNGSGEMSKIGQALDEYERSR</sequence>
<protein>
    <submittedName>
        <fullName evidence="9">Uncharacterized protein DUF2726</fullName>
    </submittedName>
</protein>
<dbReference type="GO" id="GO:0043139">
    <property type="term" value="F:5'-3' DNA helicase activity"/>
    <property type="evidence" value="ECO:0007669"/>
    <property type="project" value="TreeGrafter"/>
</dbReference>
<dbReference type="PANTHER" id="PTHR43788">
    <property type="entry name" value="DNA2/NAM7 HELICASE FAMILY MEMBER"/>
    <property type="match status" value="1"/>
</dbReference>
<keyword evidence="5" id="KW-0067">ATP-binding</keyword>
<dbReference type="AlphaFoldDB" id="A0A318Y0T3"/>
<dbReference type="InterPro" id="IPR047187">
    <property type="entry name" value="SF1_C_Upf1"/>
</dbReference>
<dbReference type="Proteomes" id="UP000248132">
    <property type="component" value="Unassembled WGS sequence"/>
</dbReference>
<dbReference type="PANTHER" id="PTHR43788:SF8">
    <property type="entry name" value="DNA-BINDING PROTEIN SMUBP-2"/>
    <property type="match status" value="1"/>
</dbReference>
<name>A0A318Y0T3_9FIRM</name>
<evidence type="ECO:0000256" key="3">
    <source>
        <dbReference type="ARBA" id="ARBA00022801"/>
    </source>
</evidence>
<comment type="caution">
    <text evidence="9">The sequence shown here is derived from an EMBL/GenBank/DDBJ whole genome shotgun (WGS) entry which is preliminary data.</text>
</comment>
<evidence type="ECO:0000313" key="10">
    <source>
        <dbReference type="Proteomes" id="UP000248132"/>
    </source>
</evidence>
<dbReference type="InterPro" id="IPR024402">
    <property type="entry name" value="DUF2726"/>
</dbReference>
<dbReference type="CDD" id="cd18808">
    <property type="entry name" value="SF1_C_Upf1"/>
    <property type="match status" value="1"/>
</dbReference>
<feature type="domain" description="DNA2/NAM7 helicase helicase" evidence="7">
    <location>
        <begin position="129"/>
        <end position="255"/>
    </location>
</feature>
<evidence type="ECO:0000313" key="9">
    <source>
        <dbReference type="EMBL" id="PYG84294.1"/>
    </source>
</evidence>
<evidence type="ECO:0000259" key="8">
    <source>
        <dbReference type="Pfam" id="PF13087"/>
    </source>
</evidence>
<dbReference type="InterPro" id="IPR041679">
    <property type="entry name" value="DNA2/NAM7-like_C"/>
</dbReference>
<dbReference type="Pfam" id="PF13087">
    <property type="entry name" value="AAA_12"/>
    <property type="match status" value="1"/>
</dbReference>
<keyword evidence="3" id="KW-0378">Hydrolase</keyword>
<gene>
    <name evidence="9" type="ORF">LY28_03689</name>
</gene>
<dbReference type="InterPro" id="IPR050534">
    <property type="entry name" value="Coronavir_polyprotein_1ab"/>
</dbReference>
<dbReference type="CDD" id="cd17934">
    <property type="entry name" value="DEXXQc_Upf1-like"/>
    <property type="match status" value="1"/>
</dbReference>
<evidence type="ECO:0000256" key="1">
    <source>
        <dbReference type="ARBA" id="ARBA00007913"/>
    </source>
</evidence>
<dbReference type="Pfam" id="PF10881">
    <property type="entry name" value="DUF2726"/>
    <property type="match status" value="1"/>
</dbReference>
<proteinExistence type="inferred from homology"/>
<dbReference type="InterPro" id="IPR027417">
    <property type="entry name" value="P-loop_NTPase"/>
</dbReference>
<keyword evidence="4" id="KW-0347">Helicase</keyword>
<evidence type="ECO:0000259" key="7">
    <source>
        <dbReference type="Pfam" id="PF13086"/>
    </source>
</evidence>
<feature type="domain" description="DNA2/NAM7 helicase-like C-terminal" evidence="8">
    <location>
        <begin position="281"/>
        <end position="445"/>
    </location>
</feature>
<comment type="similarity">
    <text evidence="1">Belongs to the DNA2/NAM7 helicase family.</text>
</comment>
<dbReference type="EMBL" id="QKMR01000035">
    <property type="protein sequence ID" value="PYG84294.1"/>
    <property type="molecule type" value="Genomic_DNA"/>
</dbReference>